<dbReference type="GO" id="GO:0005737">
    <property type="term" value="C:cytoplasm"/>
    <property type="evidence" value="ECO:0007669"/>
    <property type="project" value="TreeGrafter"/>
</dbReference>
<dbReference type="PANTHER" id="PTHR48051">
    <property type="match status" value="1"/>
</dbReference>
<keyword evidence="1" id="KW-0433">Leucine-rich repeat</keyword>
<dbReference type="PANTHER" id="PTHR48051:SF1">
    <property type="entry name" value="RAS SUPPRESSOR PROTEIN 1"/>
    <property type="match status" value="1"/>
</dbReference>
<keyword evidence="4" id="KW-1185">Reference proteome</keyword>
<dbReference type="AlphaFoldDB" id="A0A1X2J0D2"/>
<dbReference type="InterPro" id="IPR032675">
    <property type="entry name" value="LRR_dom_sf"/>
</dbReference>
<dbReference type="Gene3D" id="3.80.10.10">
    <property type="entry name" value="Ribonuclease Inhibitor"/>
    <property type="match status" value="2"/>
</dbReference>
<keyword evidence="2" id="KW-0677">Repeat</keyword>
<dbReference type="InterPro" id="IPR003591">
    <property type="entry name" value="Leu-rich_rpt_typical-subtyp"/>
</dbReference>
<evidence type="ECO:0000256" key="1">
    <source>
        <dbReference type="ARBA" id="ARBA00022614"/>
    </source>
</evidence>
<dbReference type="SUPFAM" id="SSF52058">
    <property type="entry name" value="L domain-like"/>
    <property type="match status" value="1"/>
</dbReference>
<evidence type="ECO:0000256" key="2">
    <source>
        <dbReference type="ARBA" id="ARBA00022737"/>
    </source>
</evidence>
<sequence>MSYLANGQNLGGVDMDVALSYLTLSPNGEHQDNHIPTEDESPSYLDTLNLRLRNLEHPEDILPYFLSYSNMSDLLVELNLSKNSLSDLPMEMNQLINLRQLNLACNQFTQLPDVLYTLVNLQHLDLSENQLVNLDQLPMALQHLRTLRAGGNRLERLDDRIDLWQNMVLLQLGSECGGNRLMDLPEGLAGMEQLEELDLSNNQLQDWPSYPLPRALKHLKMPGNQLKDIPHDLLLCCPNLISLDMASNRLAFLPFLNGFYGSTITPLQLLNVSNNNIYIVPTSILGTCAQVVLTGNPALEYHRKATTTYAQRLRDLSRIAIYSSPYNDFYMDVALIELLNYPSSSPLEIENEISLEQQDNLDSAATAPVLLFLSKDQHSSGIISSKHEGIFTDKGELWVPSLRELSMRYIADCRQRTSDGGNKDVPSTILDDLQLEMTCDMCGRSCVNEWLSAIQVKSHQIYSSVVCKVTLCSTACWLLHYQKTRLPSMPTTTTTAPLPQAMASAASLPPLHTLSPDSFEWIVAAATASAIQMEEDQALE</sequence>
<dbReference type="PROSITE" id="PS51450">
    <property type="entry name" value="LRR"/>
    <property type="match status" value="3"/>
</dbReference>
<dbReference type="EMBL" id="MCGE01000001">
    <property type="protein sequence ID" value="ORZ25292.1"/>
    <property type="molecule type" value="Genomic_DNA"/>
</dbReference>
<proteinExistence type="predicted"/>
<dbReference type="SMART" id="SM00364">
    <property type="entry name" value="LRR_BAC"/>
    <property type="match status" value="7"/>
</dbReference>
<evidence type="ECO:0000313" key="4">
    <source>
        <dbReference type="Proteomes" id="UP000193560"/>
    </source>
</evidence>
<name>A0A1X2J0D2_9FUNG</name>
<gene>
    <name evidence="3" type="ORF">BCR42DRAFT_363366</name>
</gene>
<dbReference type="PRINTS" id="PR00019">
    <property type="entry name" value="LEURICHRPT"/>
</dbReference>
<dbReference type="SMART" id="SM00369">
    <property type="entry name" value="LRR_TYP"/>
    <property type="match status" value="6"/>
</dbReference>
<dbReference type="Pfam" id="PF13855">
    <property type="entry name" value="LRR_8"/>
    <property type="match status" value="1"/>
</dbReference>
<dbReference type="OrthoDB" id="660555at2759"/>
<protein>
    <submittedName>
        <fullName evidence="3">Uncharacterized protein</fullName>
    </submittedName>
</protein>
<comment type="caution">
    <text evidence="3">The sequence shown here is derived from an EMBL/GenBank/DDBJ whole genome shotgun (WGS) entry which is preliminary data.</text>
</comment>
<accession>A0A1X2J0D2</accession>
<reference evidence="3 4" key="1">
    <citation type="submission" date="2016-07" db="EMBL/GenBank/DDBJ databases">
        <title>Pervasive Adenine N6-methylation of Active Genes in Fungi.</title>
        <authorList>
            <consortium name="DOE Joint Genome Institute"/>
            <person name="Mondo S.J."/>
            <person name="Dannebaum R.O."/>
            <person name="Kuo R.C."/>
            <person name="Labutti K."/>
            <person name="Haridas S."/>
            <person name="Kuo A."/>
            <person name="Salamov A."/>
            <person name="Ahrendt S.R."/>
            <person name="Lipzen A."/>
            <person name="Sullivan W."/>
            <person name="Andreopoulos W.B."/>
            <person name="Clum A."/>
            <person name="Lindquist E."/>
            <person name="Daum C."/>
            <person name="Ramamoorthy G.K."/>
            <person name="Gryganskyi A."/>
            <person name="Culley D."/>
            <person name="Magnuson J.K."/>
            <person name="James T.Y."/>
            <person name="O'Malley M.A."/>
            <person name="Stajich J.E."/>
            <person name="Spatafora J.W."/>
            <person name="Visel A."/>
            <person name="Grigoriev I.V."/>
        </authorList>
    </citation>
    <scope>NUCLEOTIDE SEQUENCE [LARGE SCALE GENOMIC DNA]</scope>
    <source>
        <strain evidence="3 4">NRRL 1336</strain>
    </source>
</reference>
<dbReference type="Pfam" id="PF00560">
    <property type="entry name" value="LRR_1"/>
    <property type="match status" value="1"/>
</dbReference>
<dbReference type="Proteomes" id="UP000193560">
    <property type="component" value="Unassembled WGS sequence"/>
</dbReference>
<dbReference type="InterPro" id="IPR001611">
    <property type="entry name" value="Leu-rich_rpt"/>
</dbReference>
<organism evidence="3 4">
    <name type="scientific">Absidia repens</name>
    <dbReference type="NCBI Taxonomy" id="90262"/>
    <lineage>
        <taxon>Eukaryota</taxon>
        <taxon>Fungi</taxon>
        <taxon>Fungi incertae sedis</taxon>
        <taxon>Mucoromycota</taxon>
        <taxon>Mucoromycotina</taxon>
        <taxon>Mucoromycetes</taxon>
        <taxon>Mucorales</taxon>
        <taxon>Cunninghamellaceae</taxon>
        <taxon>Absidia</taxon>
    </lineage>
</organism>
<evidence type="ECO:0000313" key="3">
    <source>
        <dbReference type="EMBL" id="ORZ25292.1"/>
    </source>
</evidence>
<dbReference type="STRING" id="90262.A0A1X2J0D2"/>
<dbReference type="InterPro" id="IPR050216">
    <property type="entry name" value="LRR_domain-containing"/>
</dbReference>